<evidence type="ECO:0000313" key="1">
    <source>
        <dbReference type="EMBL" id="BBH19570.1"/>
    </source>
</evidence>
<organism evidence="1 2">
    <name type="scientific">Paenibacillus baekrokdamisoli</name>
    <dbReference type="NCBI Taxonomy" id="1712516"/>
    <lineage>
        <taxon>Bacteria</taxon>
        <taxon>Bacillati</taxon>
        <taxon>Bacillota</taxon>
        <taxon>Bacilli</taxon>
        <taxon>Bacillales</taxon>
        <taxon>Paenibacillaceae</taxon>
        <taxon>Paenibacillus</taxon>
    </lineage>
</organism>
<dbReference type="Gene3D" id="2.160.10.10">
    <property type="entry name" value="Hexapeptide repeat proteins"/>
    <property type="match status" value="1"/>
</dbReference>
<evidence type="ECO:0000313" key="2">
    <source>
        <dbReference type="Proteomes" id="UP000275368"/>
    </source>
</evidence>
<dbReference type="InterPro" id="IPR020019">
    <property type="entry name" value="AcTrfase_PglD-like"/>
</dbReference>
<dbReference type="EMBL" id="AP019308">
    <property type="protein sequence ID" value="BBH19570.1"/>
    <property type="molecule type" value="Genomic_DNA"/>
</dbReference>
<dbReference type="InterPro" id="IPR041561">
    <property type="entry name" value="PglD_N"/>
</dbReference>
<dbReference type="Gene3D" id="3.40.50.20">
    <property type="match status" value="1"/>
</dbReference>
<dbReference type="InterPro" id="IPR011004">
    <property type="entry name" value="Trimer_LpxA-like_sf"/>
</dbReference>
<dbReference type="Proteomes" id="UP000275368">
    <property type="component" value="Chromosome"/>
</dbReference>
<dbReference type="SUPFAM" id="SSF51161">
    <property type="entry name" value="Trimeric LpxA-like enzymes"/>
    <property type="match status" value="1"/>
</dbReference>
<dbReference type="OrthoDB" id="9794407at2"/>
<dbReference type="Pfam" id="PF17836">
    <property type="entry name" value="PglD_N"/>
    <property type="match status" value="1"/>
</dbReference>
<sequence>MRNRPLIIVGGGGHGKVVMDIAEMMGDFSLLAIADDKFTTIQESNDILCGPTSIIGNLLEADQEALVIIAIGDNRSRFRMAERLDLPKERYAKLQHPGAHVSKHAIVAPGTVVMAGAVVNTTASIAAHAIINSGAVIEHDVVVGPFAHISPNAALAGAVTVGEGAHVGIGASVIPGVRIGKWSVLGAGAAAIRDVLDHLIAVGVPAKVIDRT</sequence>
<dbReference type="KEGG" id="pbk:Back11_09150"/>
<keyword evidence="1" id="KW-0808">Transferase</keyword>
<gene>
    <name evidence="1" type="primary">epsM</name>
    <name evidence="1" type="ORF">Back11_09150</name>
</gene>
<dbReference type="PANTHER" id="PTHR43300:SF7">
    <property type="entry name" value="UDP-N-ACETYLBACILLOSAMINE N-ACETYLTRANSFERASE"/>
    <property type="match status" value="1"/>
</dbReference>
<dbReference type="GO" id="GO:0016740">
    <property type="term" value="F:transferase activity"/>
    <property type="evidence" value="ECO:0007669"/>
    <property type="project" value="UniProtKB-KW"/>
</dbReference>
<dbReference type="AlphaFoldDB" id="A0A3G9IL01"/>
<keyword evidence="2" id="KW-1185">Reference proteome</keyword>
<dbReference type="InterPro" id="IPR050179">
    <property type="entry name" value="Trans_hexapeptide_repeat"/>
</dbReference>
<name>A0A3G9IL01_9BACL</name>
<accession>A0A3G9IL01</accession>
<dbReference type="PANTHER" id="PTHR43300">
    <property type="entry name" value="ACETYLTRANSFERASE"/>
    <property type="match status" value="1"/>
</dbReference>
<dbReference type="RefSeq" id="WP_125653994.1">
    <property type="nucleotide sequence ID" value="NZ_AP019308.1"/>
</dbReference>
<reference evidence="1 2" key="1">
    <citation type="submission" date="2018-11" db="EMBL/GenBank/DDBJ databases">
        <title>Complete genome sequence of Paenibacillus baekrokdamisoli strain KCTC 33723.</title>
        <authorList>
            <person name="Kang S.W."/>
            <person name="Lee K.C."/>
            <person name="Kim K.K."/>
            <person name="Kim J.S."/>
            <person name="Kim D.S."/>
            <person name="Ko S.H."/>
            <person name="Yang S.H."/>
            <person name="Lee J.S."/>
        </authorList>
    </citation>
    <scope>NUCLEOTIDE SEQUENCE [LARGE SCALE GENOMIC DNA]</scope>
    <source>
        <strain evidence="1 2">KCTC 33723</strain>
    </source>
</reference>
<dbReference type="CDD" id="cd03360">
    <property type="entry name" value="LbH_AT_putative"/>
    <property type="match status" value="1"/>
</dbReference>
<proteinExistence type="predicted"/>
<protein>
    <submittedName>
        <fullName evidence="1">Putative acetyltransferase EpsM</fullName>
    </submittedName>
</protein>
<dbReference type="NCBIfam" id="TIGR03570">
    <property type="entry name" value="NeuD_NnaD"/>
    <property type="match status" value="1"/>
</dbReference>